<dbReference type="Proteomes" id="UP001190336">
    <property type="component" value="Chromosome"/>
</dbReference>
<keyword evidence="2" id="KW-1185">Reference proteome</keyword>
<proteinExistence type="predicted"/>
<dbReference type="RefSeq" id="WP_308472918.1">
    <property type="nucleotide sequence ID" value="NZ_OY726394.1"/>
</dbReference>
<evidence type="ECO:0000313" key="2">
    <source>
        <dbReference type="Proteomes" id="UP001190336"/>
    </source>
</evidence>
<name>A0ABM9LHE9_9MYCO</name>
<gene>
    <name evidence="1" type="ORF">MU0083_002095</name>
</gene>
<sequence>MRDVGLPAPLRIPYLWMFRTYVAGQGLDLDEARAALSDRPLTDTAVQRIPGTPFLMMSGTKRD</sequence>
<protein>
    <submittedName>
        <fullName evidence="1">Uncharacterized protein</fullName>
    </submittedName>
</protein>
<organism evidence="1 2">
    <name type="scientific">[Mycobacterium] kokjensenii</name>
    <dbReference type="NCBI Taxonomy" id="3064287"/>
    <lineage>
        <taxon>Bacteria</taxon>
        <taxon>Bacillati</taxon>
        <taxon>Actinomycetota</taxon>
        <taxon>Actinomycetes</taxon>
        <taxon>Mycobacteriales</taxon>
        <taxon>Mycobacteriaceae</taxon>
        <taxon>Mycolicibacter</taxon>
    </lineage>
</organism>
<dbReference type="EMBL" id="OY726394">
    <property type="protein sequence ID" value="CAJ1499103.1"/>
    <property type="molecule type" value="Genomic_DNA"/>
</dbReference>
<evidence type="ECO:0000313" key="1">
    <source>
        <dbReference type="EMBL" id="CAJ1499103.1"/>
    </source>
</evidence>
<accession>A0ABM9LHE9</accession>
<reference evidence="1 2" key="1">
    <citation type="submission" date="2023-08" db="EMBL/GenBank/DDBJ databases">
        <authorList>
            <person name="Folkvardsen B D."/>
            <person name="Norman A."/>
        </authorList>
    </citation>
    <scope>NUCLEOTIDE SEQUENCE [LARGE SCALE GENOMIC DNA]</scope>
    <source>
        <strain evidence="1 2">Mu0083</strain>
    </source>
</reference>